<evidence type="ECO:0000256" key="2">
    <source>
        <dbReference type="ARBA" id="ARBA00004319"/>
    </source>
</evidence>
<organism evidence="10 11">
    <name type="scientific">Porphyra umbilicalis</name>
    <name type="common">Purple laver</name>
    <name type="synonym">Red alga</name>
    <dbReference type="NCBI Taxonomy" id="2786"/>
    <lineage>
        <taxon>Eukaryota</taxon>
        <taxon>Rhodophyta</taxon>
        <taxon>Bangiophyceae</taxon>
        <taxon>Bangiales</taxon>
        <taxon>Bangiaceae</taxon>
        <taxon>Porphyra</taxon>
    </lineage>
</organism>
<sequence>MVPSFQPRGPARRLVGVVAAVGLAVAAALVATNGADAAAGKVEGVVVDSLSDAPPGEAAAAATGGGGKVVTLTDTNFKEEIAKGGVVFVKFLAPWCTHCAKAAAPFAKAAAKVAAATFADLDATVHKTTASAFRVTSYPTYKLFRDGQLLSSFSGAPSVATYTAFVERALGGDGVVMVPPGGVSDWLAAADPAVEVFFLGVGLSTDGEYARVAFDVSGTGAGRSRFGITASVDDAKAAVAAWLSANPDAAAAPTVAAGMVLAFHGGGDAATADDGPTPTSRRRRRVRVYDGGANGIGAWVKTAALGAFGEVTAASAGAYLQSGFPLAILFVNGSAPDAPVVDTFAAVAEAMEDKQRVVLAWGDADSSTVAPFRAYLGLGDAPLPALAIYAFANDATYLYTGALEAKPIVEWLIAYGSGSMKATVKSEPAPAAPPPPGSVVKVVGSTWESTVHASGQDVFIMQWAPWCAHSKRTWPVLDATAAALVGVPSMTVAAMDASLNDPPVAYRTKNFPTFHFFKGGESRGLPYKTRRSIADFVEFMQEHAATPFDVDLEAAAAEVKAKAKQRAEADGKGAAGGGDQLAALLAEEASPAATAAGKEEL</sequence>
<dbReference type="CDD" id="cd02982">
    <property type="entry name" value="PDI_b'_family"/>
    <property type="match status" value="1"/>
</dbReference>
<comment type="similarity">
    <text evidence="3">Belongs to the protein disulfide isomerase family.</text>
</comment>
<dbReference type="AlphaFoldDB" id="A0A1X6NRN7"/>
<evidence type="ECO:0000313" key="11">
    <source>
        <dbReference type="Proteomes" id="UP000218209"/>
    </source>
</evidence>
<gene>
    <name evidence="10" type="ORF">BU14_0574s0013</name>
</gene>
<dbReference type="EMBL" id="KV919155">
    <property type="protein sequence ID" value="OSX71242.1"/>
    <property type="molecule type" value="Genomic_DNA"/>
</dbReference>
<feature type="domain" description="Thioredoxin" evidence="9">
    <location>
        <begin position="47"/>
        <end position="171"/>
    </location>
</feature>
<feature type="domain" description="Thioredoxin" evidence="9">
    <location>
        <begin position="428"/>
        <end position="545"/>
    </location>
</feature>
<evidence type="ECO:0000313" key="10">
    <source>
        <dbReference type="EMBL" id="OSX71242.1"/>
    </source>
</evidence>
<keyword evidence="5" id="KW-0256">Endoplasmic reticulum</keyword>
<keyword evidence="11" id="KW-1185">Reference proteome</keyword>
<name>A0A1X6NRN7_PORUM</name>
<evidence type="ECO:0000256" key="5">
    <source>
        <dbReference type="ARBA" id="ARBA00022824"/>
    </source>
</evidence>
<protein>
    <recommendedName>
        <fullName evidence="4">protein disulfide-isomerase</fullName>
        <ecNumber evidence="4">5.3.4.1</ecNumber>
    </recommendedName>
</protein>
<comment type="subcellular location">
    <subcellularLocation>
        <location evidence="2">Endoplasmic reticulum lumen</location>
    </subcellularLocation>
</comment>
<reference evidence="10 11" key="1">
    <citation type="submission" date="2017-03" db="EMBL/GenBank/DDBJ databases">
        <title>WGS assembly of Porphyra umbilicalis.</title>
        <authorList>
            <person name="Brawley S.H."/>
            <person name="Blouin N.A."/>
            <person name="Ficko-Blean E."/>
            <person name="Wheeler G.L."/>
            <person name="Lohr M."/>
            <person name="Goodson H.V."/>
            <person name="Jenkins J.W."/>
            <person name="Blaby-Haas C.E."/>
            <person name="Helliwell K.E."/>
            <person name="Chan C."/>
            <person name="Marriage T."/>
            <person name="Bhattacharya D."/>
            <person name="Klein A.S."/>
            <person name="Badis Y."/>
            <person name="Brodie J."/>
            <person name="Cao Y."/>
            <person name="Collen J."/>
            <person name="Dittami S.M."/>
            <person name="Gachon C.M."/>
            <person name="Green B.R."/>
            <person name="Karpowicz S."/>
            <person name="Kim J.W."/>
            <person name="Kudahl U."/>
            <person name="Lin S."/>
            <person name="Michel G."/>
            <person name="Mittag M."/>
            <person name="Olson B.J."/>
            <person name="Pangilinan J."/>
            <person name="Peng Y."/>
            <person name="Qiu H."/>
            <person name="Shu S."/>
            <person name="Singer J.T."/>
            <person name="Smith A.G."/>
            <person name="Sprecher B.N."/>
            <person name="Wagner V."/>
            <person name="Wang W."/>
            <person name="Wang Z.-Y."/>
            <person name="Yan J."/>
            <person name="Yarish C."/>
            <person name="Zoeuner-Riek S."/>
            <person name="Zhuang Y."/>
            <person name="Zou Y."/>
            <person name="Lindquist E.A."/>
            <person name="Grimwood J."/>
            <person name="Barry K."/>
            <person name="Rokhsar D.S."/>
            <person name="Schmutz J."/>
            <person name="Stiller J.W."/>
            <person name="Grossman A.R."/>
            <person name="Prochnik S.E."/>
        </authorList>
    </citation>
    <scope>NUCLEOTIDE SEQUENCE [LARGE SCALE GENOMIC DNA]</scope>
    <source>
        <strain evidence="10">4086291</strain>
    </source>
</reference>
<proteinExistence type="inferred from homology"/>
<comment type="catalytic activity">
    <reaction evidence="1">
        <text>Catalyzes the rearrangement of -S-S- bonds in proteins.</text>
        <dbReference type="EC" id="5.3.4.1"/>
    </reaction>
</comment>
<dbReference type="GO" id="GO:0006457">
    <property type="term" value="P:protein folding"/>
    <property type="evidence" value="ECO:0007669"/>
    <property type="project" value="TreeGrafter"/>
</dbReference>
<dbReference type="Pfam" id="PF13848">
    <property type="entry name" value="Thioredoxin_6"/>
    <property type="match status" value="1"/>
</dbReference>
<dbReference type="PANTHER" id="PTHR18929">
    <property type="entry name" value="PROTEIN DISULFIDE ISOMERASE"/>
    <property type="match status" value="1"/>
</dbReference>
<evidence type="ECO:0000256" key="8">
    <source>
        <dbReference type="SAM" id="SignalP"/>
    </source>
</evidence>
<accession>A0A1X6NRN7</accession>
<dbReference type="Proteomes" id="UP000218209">
    <property type="component" value="Unassembled WGS sequence"/>
</dbReference>
<evidence type="ECO:0000259" key="9">
    <source>
        <dbReference type="PROSITE" id="PS51352"/>
    </source>
</evidence>
<feature type="chain" id="PRO_5012869134" description="protein disulfide-isomerase" evidence="8">
    <location>
        <begin position="27"/>
        <end position="601"/>
    </location>
</feature>
<dbReference type="InterPro" id="IPR036249">
    <property type="entry name" value="Thioredoxin-like_sf"/>
</dbReference>
<feature type="signal peptide" evidence="8">
    <location>
        <begin position="1"/>
        <end position="26"/>
    </location>
</feature>
<dbReference type="Gene3D" id="3.40.30.10">
    <property type="entry name" value="Glutaredoxin"/>
    <property type="match status" value="3"/>
</dbReference>
<dbReference type="EC" id="5.3.4.1" evidence="4"/>
<dbReference type="GO" id="GO:0003756">
    <property type="term" value="F:protein disulfide isomerase activity"/>
    <property type="evidence" value="ECO:0007669"/>
    <property type="project" value="UniProtKB-EC"/>
</dbReference>
<dbReference type="PANTHER" id="PTHR18929:SF132">
    <property type="entry name" value="PROTEIN DISULFIDE-ISOMERASE A3"/>
    <property type="match status" value="1"/>
</dbReference>
<dbReference type="Pfam" id="PF00085">
    <property type="entry name" value="Thioredoxin"/>
    <property type="match status" value="2"/>
</dbReference>
<dbReference type="GO" id="GO:0034976">
    <property type="term" value="P:response to endoplasmic reticulum stress"/>
    <property type="evidence" value="ECO:0007669"/>
    <property type="project" value="TreeGrafter"/>
</dbReference>
<evidence type="ECO:0000256" key="7">
    <source>
        <dbReference type="ARBA" id="ARBA00023284"/>
    </source>
</evidence>
<keyword evidence="8" id="KW-0732">Signal</keyword>
<evidence type="ECO:0000256" key="6">
    <source>
        <dbReference type="ARBA" id="ARBA00023235"/>
    </source>
</evidence>
<evidence type="ECO:0000256" key="1">
    <source>
        <dbReference type="ARBA" id="ARBA00001182"/>
    </source>
</evidence>
<dbReference type="OrthoDB" id="427280at2759"/>
<evidence type="ECO:0000256" key="4">
    <source>
        <dbReference type="ARBA" id="ARBA00012723"/>
    </source>
</evidence>
<dbReference type="InterPro" id="IPR013766">
    <property type="entry name" value="Thioredoxin_domain"/>
</dbReference>
<dbReference type="SUPFAM" id="SSF52833">
    <property type="entry name" value="Thioredoxin-like"/>
    <property type="match status" value="3"/>
</dbReference>
<keyword evidence="6" id="KW-0413">Isomerase</keyword>
<dbReference type="GO" id="GO:0005788">
    <property type="term" value="C:endoplasmic reticulum lumen"/>
    <property type="evidence" value="ECO:0007669"/>
    <property type="project" value="UniProtKB-SubCell"/>
</dbReference>
<evidence type="ECO:0000256" key="3">
    <source>
        <dbReference type="ARBA" id="ARBA00006347"/>
    </source>
</evidence>
<dbReference type="PROSITE" id="PS51352">
    <property type="entry name" value="THIOREDOXIN_2"/>
    <property type="match status" value="2"/>
</dbReference>
<keyword evidence="7" id="KW-0676">Redox-active center</keyword>